<dbReference type="EMBL" id="BAABME010006154">
    <property type="protein sequence ID" value="GAA0167609.1"/>
    <property type="molecule type" value="Genomic_DNA"/>
</dbReference>
<dbReference type="Proteomes" id="UP001454036">
    <property type="component" value="Unassembled WGS sequence"/>
</dbReference>
<dbReference type="SUPFAM" id="SSF53098">
    <property type="entry name" value="Ribonuclease H-like"/>
    <property type="match status" value="1"/>
</dbReference>
<gene>
    <name evidence="2" type="ORF">LIER_22498</name>
</gene>
<keyword evidence="3" id="KW-1185">Reference proteome</keyword>
<proteinExistence type="predicted"/>
<dbReference type="Pfam" id="PF13456">
    <property type="entry name" value="RVT_3"/>
    <property type="match status" value="1"/>
</dbReference>
<evidence type="ECO:0000259" key="1">
    <source>
        <dbReference type="PROSITE" id="PS50879"/>
    </source>
</evidence>
<dbReference type="InterPro" id="IPR012337">
    <property type="entry name" value="RNaseH-like_sf"/>
</dbReference>
<sequence length="103" mass="11385">MTSIKAQALADFVIKCTTRHPQHVSGAKEPSEPVKSPEWVVYVDGTQNSKGSGAGILIRWPDEITMEYALRFSFDTTNNEAEYEAMIVGLMLVKSLGVQRVLV</sequence>
<organism evidence="2 3">
    <name type="scientific">Lithospermum erythrorhizon</name>
    <name type="common">Purple gromwell</name>
    <name type="synonym">Lithospermum officinale var. erythrorhizon</name>
    <dbReference type="NCBI Taxonomy" id="34254"/>
    <lineage>
        <taxon>Eukaryota</taxon>
        <taxon>Viridiplantae</taxon>
        <taxon>Streptophyta</taxon>
        <taxon>Embryophyta</taxon>
        <taxon>Tracheophyta</taxon>
        <taxon>Spermatophyta</taxon>
        <taxon>Magnoliopsida</taxon>
        <taxon>eudicotyledons</taxon>
        <taxon>Gunneridae</taxon>
        <taxon>Pentapetalae</taxon>
        <taxon>asterids</taxon>
        <taxon>lamiids</taxon>
        <taxon>Boraginales</taxon>
        <taxon>Boraginaceae</taxon>
        <taxon>Boraginoideae</taxon>
        <taxon>Lithospermeae</taxon>
        <taxon>Lithospermum</taxon>
    </lineage>
</organism>
<name>A0AAV3QUC2_LITER</name>
<reference evidence="2 3" key="1">
    <citation type="submission" date="2024-01" db="EMBL/GenBank/DDBJ databases">
        <title>The complete chloroplast genome sequence of Lithospermum erythrorhizon: insights into the phylogenetic relationship among Boraginaceae species and the maternal lineages of purple gromwells.</title>
        <authorList>
            <person name="Okada T."/>
            <person name="Watanabe K."/>
        </authorList>
    </citation>
    <scope>NUCLEOTIDE SEQUENCE [LARGE SCALE GENOMIC DNA]</scope>
</reference>
<dbReference type="Gene3D" id="3.30.420.10">
    <property type="entry name" value="Ribonuclease H-like superfamily/Ribonuclease H"/>
    <property type="match status" value="1"/>
</dbReference>
<protein>
    <recommendedName>
        <fullName evidence="1">RNase H type-1 domain-containing protein</fullName>
    </recommendedName>
</protein>
<evidence type="ECO:0000313" key="2">
    <source>
        <dbReference type="EMBL" id="GAA0167609.1"/>
    </source>
</evidence>
<dbReference type="PANTHER" id="PTHR48475">
    <property type="entry name" value="RIBONUCLEASE H"/>
    <property type="match status" value="1"/>
</dbReference>
<comment type="caution">
    <text evidence="2">The sequence shown here is derived from an EMBL/GenBank/DDBJ whole genome shotgun (WGS) entry which is preliminary data.</text>
</comment>
<dbReference type="InterPro" id="IPR036397">
    <property type="entry name" value="RNaseH_sf"/>
</dbReference>
<dbReference type="GO" id="GO:0003676">
    <property type="term" value="F:nucleic acid binding"/>
    <property type="evidence" value="ECO:0007669"/>
    <property type="project" value="InterPro"/>
</dbReference>
<feature type="domain" description="RNase H type-1" evidence="1">
    <location>
        <begin position="35"/>
        <end position="103"/>
    </location>
</feature>
<dbReference type="AlphaFoldDB" id="A0AAV3QUC2"/>
<dbReference type="PROSITE" id="PS50879">
    <property type="entry name" value="RNASE_H_1"/>
    <property type="match status" value="1"/>
</dbReference>
<dbReference type="GO" id="GO:0004523">
    <property type="term" value="F:RNA-DNA hybrid ribonuclease activity"/>
    <property type="evidence" value="ECO:0007669"/>
    <property type="project" value="InterPro"/>
</dbReference>
<evidence type="ECO:0000313" key="3">
    <source>
        <dbReference type="Proteomes" id="UP001454036"/>
    </source>
</evidence>
<dbReference type="InterPro" id="IPR002156">
    <property type="entry name" value="RNaseH_domain"/>
</dbReference>
<dbReference type="PANTHER" id="PTHR48475:SF2">
    <property type="entry name" value="RIBONUCLEASE H"/>
    <property type="match status" value="1"/>
</dbReference>
<accession>A0AAV3QUC2</accession>